<dbReference type="EMBL" id="GL433848">
    <property type="protein sequence ID" value="EFN54196.1"/>
    <property type="molecule type" value="Genomic_DNA"/>
</dbReference>
<accession>E1ZIP9</accession>
<organism evidence="3">
    <name type="scientific">Chlorella variabilis</name>
    <name type="common">Green alga</name>
    <dbReference type="NCBI Taxonomy" id="554065"/>
    <lineage>
        <taxon>Eukaryota</taxon>
        <taxon>Viridiplantae</taxon>
        <taxon>Chlorophyta</taxon>
        <taxon>core chlorophytes</taxon>
        <taxon>Trebouxiophyceae</taxon>
        <taxon>Chlorellales</taxon>
        <taxon>Chlorellaceae</taxon>
        <taxon>Chlorella clade</taxon>
        <taxon>Chlorella</taxon>
    </lineage>
</organism>
<dbReference type="RefSeq" id="XP_005846298.1">
    <property type="nucleotide sequence ID" value="XM_005846236.1"/>
</dbReference>
<dbReference type="PANTHER" id="PTHR13887:SF46">
    <property type="entry name" value="DSBA-LIKE THIOREDOXIN DOMAIN-CONTAINING PROTEIN"/>
    <property type="match status" value="1"/>
</dbReference>
<dbReference type="Gene3D" id="3.40.30.10">
    <property type="entry name" value="Glutaredoxin"/>
    <property type="match status" value="1"/>
</dbReference>
<feature type="domain" description="DSBA-like thioredoxin" evidence="1">
    <location>
        <begin position="8"/>
        <end position="213"/>
    </location>
</feature>
<dbReference type="Pfam" id="PF01323">
    <property type="entry name" value="DSBA"/>
    <property type="match status" value="1"/>
</dbReference>
<dbReference type="OMA" id="TEHMEAF"/>
<evidence type="ECO:0000313" key="2">
    <source>
        <dbReference type="EMBL" id="EFN54196.1"/>
    </source>
</evidence>
<dbReference type="PANTHER" id="PTHR13887">
    <property type="entry name" value="GLUTATHIONE S-TRANSFERASE KAPPA"/>
    <property type="match status" value="1"/>
</dbReference>
<dbReference type="GeneID" id="17353769"/>
<evidence type="ECO:0000313" key="3">
    <source>
        <dbReference type="Proteomes" id="UP000008141"/>
    </source>
</evidence>
<evidence type="ECO:0000259" key="1">
    <source>
        <dbReference type="Pfam" id="PF01323"/>
    </source>
</evidence>
<reference evidence="2 3" key="1">
    <citation type="journal article" date="2010" name="Plant Cell">
        <title>The Chlorella variabilis NC64A genome reveals adaptation to photosymbiosis, coevolution with viruses, and cryptic sex.</title>
        <authorList>
            <person name="Blanc G."/>
            <person name="Duncan G."/>
            <person name="Agarkova I."/>
            <person name="Borodovsky M."/>
            <person name="Gurnon J."/>
            <person name="Kuo A."/>
            <person name="Lindquist E."/>
            <person name="Lucas S."/>
            <person name="Pangilinan J."/>
            <person name="Polle J."/>
            <person name="Salamov A."/>
            <person name="Terry A."/>
            <person name="Yamada T."/>
            <person name="Dunigan D.D."/>
            <person name="Grigoriev I.V."/>
            <person name="Claverie J.M."/>
            <person name="Van Etten J.L."/>
        </authorList>
    </citation>
    <scope>NUCLEOTIDE SEQUENCE [LARGE SCALE GENOMIC DNA]</scope>
    <source>
        <strain evidence="2 3">NC64A</strain>
    </source>
</reference>
<name>E1ZIP9_CHLVA</name>
<dbReference type="InParanoid" id="E1ZIP9"/>
<dbReference type="AlphaFoldDB" id="E1ZIP9"/>
<protein>
    <recommendedName>
        <fullName evidence="1">DSBA-like thioredoxin domain-containing protein</fullName>
    </recommendedName>
</protein>
<gene>
    <name evidence="2" type="ORF">CHLNCDRAFT_135661</name>
</gene>
<dbReference type="InterPro" id="IPR036249">
    <property type="entry name" value="Thioredoxin-like_sf"/>
</dbReference>
<dbReference type="CDD" id="cd03024">
    <property type="entry name" value="DsbA_FrnE"/>
    <property type="match status" value="1"/>
</dbReference>
<dbReference type="FunCoup" id="E1ZIP9">
    <property type="interactions" value="2"/>
</dbReference>
<dbReference type="InterPro" id="IPR001853">
    <property type="entry name" value="DSBA-like_thioredoxin_dom"/>
</dbReference>
<dbReference type="eggNOG" id="ENOG502S2Z6">
    <property type="taxonomic scope" value="Eukaryota"/>
</dbReference>
<sequence length="222" mass="24407">MAQRPVVRVDVWSDISCPWCWVGKKRMDQALAQLEQVDFEVVYHAYVIDHKTDPGGEQYLAYNRRRWGGDGWTGDLRRSGSPDGATFADWVWWPSSLKGHQLLLLAQEQGKGREAKDLLLRYTYEQGENVSDIGTLVRAGRELGLDEGEVRRHLAEDRGRAAVLRDDETGKRELGISGVPYFIVGPGGGGGGEPGRRYALSGAQPAAAFVKAVGKVLAEQAG</sequence>
<dbReference type="OrthoDB" id="1930760at2759"/>
<dbReference type="GO" id="GO:0016491">
    <property type="term" value="F:oxidoreductase activity"/>
    <property type="evidence" value="ECO:0007669"/>
    <property type="project" value="InterPro"/>
</dbReference>
<dbReference type="Proteomes" id="UP000008141">
    <property type="component" value="Unassembled WGS sequence"/>
</dbReference>
<keyword evidence="3" id="KW-1185">Reference proteome</keyword>
<dbReference type="KEGG" id="cvr:CHLNCDRAFT_135661"/>
<dbReference type="SUPFAM" id="SSF52833">
    <property type="entry name" value="Thioredoxin-like"/>
    <property type="match status" value="1"/>
</dbReference>
<dbReference type="STRING" id="554065.E1ZIP9"/>
<proteinExistence type="predicted"/>